<organism evidence="1 2">
    <name type="scientific">Dreissena polymorpha</name>
    <name type="common">Zebra mussel</name>
    <name type="synonym">Mytilus polymorpha</name>
    <dbReference type="NCBI Taxonomy" id="45954"/>
    <lineage>
        <taxon>Eukaryota</taxon>
        <taxon>Metazoa</taxon>
        <taxon>Spiralia</taxon>
        <taxon>Lophotrochozoa</taxon>
        <taxon>Mollusca</taxon>
        <taxon>Bivalvia</taxon>
        <taxon>Autobranchia</taxon>
        <taxon>Heteroconchia</taxon>
        <taxon>Euheterodonta</taxon>
        <taxon>Imparidentia</taxon>
        <taxon>Neoheterodontei</taxon>
        <taxon>Myida</taxon>
        <taxon>Dreissenoidea</taxon>
        <taxon>Dreissenidae</taxon>
        <taxon>Dreissena</taxon>
    </lineage>
</organism>
<gene>
    <name evidence="1" type="ORF">DPMN_019747</name>
</gene>
<proteinExistence type="predicted"/>
<dbReference type="AlphaFoldDB" id="A0A9D4NFJ8"/>
<protein>
    <submittedName>
        <fullName evidence="1">Uncharacterized protein</fullName>
    </submittedName>
</protein>
<accession>A0A9D4NFJ8</accession>
<name>A0A9D4NFJ8_DREPO</name>
<keyword evidence="2" id="KW-1185">Reference proteome</keyword>
<comment type="caution">
    <text evidence="1">The sequence shown here is derived from an EMBL/GenBank/DDBJ whole genome shotgun (WGS) entry which is preliminary data.</text>
</comment>
<evidence type="ECO:0000313" key="1">
    <source>
        <dbReference type="EMBL" id="KAH3895582.1"/>
    </source>
</evidence>
<sequence>MAEPASASRGVPRVRFAYYRACPPADTSLPWAAAASQRPAALVRPLGRLRSRDRVHGLTRASRP</sequence>
<reference evidence="1" key="1">
    <citation type="journal article" date="2019" name="bioRxiv">
        <title>The Genome of the Zebra Mussel, Dreissena polymorpha: A Resource for Invasive Species Research.</title>
        <authorList>
            <person name="McCartney M.A."/>
            <person name="Auch B."/>
            <person name="Kono T."/>
            <person name="Mallez S."/>
            <person name="Zhang Y."/>
            <person name="Obille A."/>
            <person name="Becker A."/>
            <person name="Abrahante J.E."/>
            <person name="Garbe J."/>
            <person name="Badalamenti J.P."/>
            <person name="Herman A."/>
            <person name="Mangelson H."/>
            <person name="Liachko I."/>
            <person name="Sullivan S."/>
            <person name="Sone E.D."/>
            <person name="Koren S."/>
            <person name="Silverstein K.A.T."/>
            <person name="Beckman K.B."/>
            <person name="Gohl D.M."/>
        </authorList>
    </citation>
    <scope>NUCLEOTIDE SEQUENCE</scope>
    <source>
        <strain evidence="1">Duluth1</strain>
        <tissue evidence="1">Whole animal</tissue>
    </source>
</reference>
<dbReference type="Proteomes" id="UP000828390">
    <property type="component" value="Unassembled WGS sequence"/>
</dbReference>
<dbReference type="EMBL" id="JAIWYP010000001">
    <property type="protein sequence ID" value="KAH3895582.1"/>
    <property type="molecule type" value="Genomic_DNA"/>
</dbReference>
<evidence type="ECO:0000313" key="2">
    <source>
        <dbReference type="Proteomes" id="UP000828390"/>
    </source>
</evidence>
<reference evidence="1" key="2">
    <citation type="submission" date="2020-11" db="EMBL/GenBank/DDBJ databases">
        <authorList>
            <person name="McCartney M.A."/>
            <person name="Auch B."/>
            <person name="Kono T."/>
            <person name="Mallez S."/>
            <person name="Becker A."/>
            <person name="Gohl D.M."/>
            <person name="Silverstein K.A.T."/>
            <person name="Koren S."/>
            <person name="Bechman K.B."/>
            <person name="Herman A."/>
            <person name="Abrahante J.E."/>
            <person name="Garbe J."/>
        </authorList>
    </citation>
    <scope>NUCLEOTIDE SEQUENCE</scope>
    <source>
        <strain evidence="1">Duluth1</strain>
        <tissue evidence="1">Whole animal</tissue>
    </source>
</reference>